<sequence>MSRARSRLATAIGFALLEHARNRFALVLVVFYIPLWLTLEHWFVTSEPATFLLRATGARLTVNGGHLTMVSGAANTVTLIVGFMMFMTTFKSLAFDSRLVLAGYPRLHLLVAKVVAMTLAAALISGYATAVVCGYWDPVQPDLLAIGLFTAAVAYGGIGILLGAFLRSELAGMFVIIMVSLLDTMLQNPISNPAASKDGVYLLPEYGPTQVSMAAGFTDSVPWPQLLLGPAWFAGSWLLGTAAFHVRTRDHRPRAPHQPHRARPSVEDRGPVGRG</sequence>
<keyword evidence="4" id="KW-1185">Reference proteome</keyword>
<keyword evidence="2" id="KW-1133">Transmembrane helix</keyword>
<protein>
    <recommendedName>
        <fullName evidence="5">Integral membrane protein</fullName>
    </recommendedName>
</protein>
<feature type="region of interest" description="Disordered" evidence="1">
    <location>
        <begin position="249"/>
        <end position="275"/>
    </location>
</feature>
<name>A0ABN0XKI7_9ACTN</name>
<feature type="transmembrane region" description="Helical" evidence="2">
    <location>
        <begin position="107"/>
        <end position="131"/>
    </location>
</feature>
<feature type="compositionally biased region" description="Basic residues" evidence="1">
    <location>
        <begin position="249"/>
        <end position="263"/>
    </location>
</feature>
<keyword evidence="2" id="KW-0472">Membrane</keyword>
<dbReference type="EMBL" id="BAAABW010000026">
    <property type="protein sequence ID" value="GAA0366505.1"/>
    <property type="molecule type" value="Genomic_DNA"/>
</dbReference>
<reference evidence="3 4" key="1">
    <citation type="journal article" date="2019" name="Int. J. Syst. Evol. Microbiol.">
        <title>The Global Catalogue of Microorganisms (GCM) 10K type strain sequencing project: providing services to taxonomists for standard genome sequencing and annotation.</title>
        <authorList>
            <consortium name="The Broad Institute Genomics Platform"/>
            <consortium name="The Broad Institute Genome Sequencing Center for Infectious Disease"/>
            <person name="Wu L."/>
            <person name="Ma J."/>
        </authorList>
    </citation>
    <scope>NUCLEOTIDE SEQUENCE [LARGE SCALE GENOMIC DNA]</scope>
    <source>
        <strain evidence="3 4">JCM 4565</strain>
    </source>
</reference>
<evidence type="ECO:0008006" key="5">
    <source>
        <dbReference type="Google" id="ProtNLM"/>
    </source>
</evidence>
<dbReference type="RefSeq" id="WP_344121179.1">
    <property type="nucleotide sequence ID" value="NZ_BAAABW010000026.1"/>
</dbReference>
<gene>
    <name evidence="3" type="ORF">GCM10010319_50530</name>
</gene>
<comment type="caution">
    <text evidence="3">The sequence shown here is derived from an EMBL/GenBank/DDBJ whole genome shotgun (WGS) entry which is preliminary data.</text>
</comment>
<evidence type="ECO:0000256" key="1">
    <source>
        <dbReference type="SAM" id="MobiDB-lite"/>
    </source>
</evidence>
<proteinExistence type="predicted"/>
<feature type="transmembrane region" description="Helical" evidence="2">
    <location>
        <begin position="143"/>
        <end position="163"/>
    </location>
</feature>
<accession>A0ABN0XKI7</accession>
<evidence type="ECO:0000256" key="2">
    <source>
        <dbReference type="SAM" id="Phobius"/>
    </source>
</evidence>
<evidence type="ECO:0000313" key="3">
    <source>
        <dbReference type="EMBL" id="GAA0366505.1"/>
    </source>
</evidence>
<evidence type="ECO:0000313" key="4">
    <source>
        <dbReference type="Proteomes" id="UP001500063"/>
    </source>
</evidence>
<feature type="transmembrane region" description="Helical" evidence="2">
    <location>
        <begin position="64"/>
        <end position="86"/>
    </location>
</feature>
<keyword evidence="2" id="KW-0812">Transmembrane</keyword>
<organism evidence="3 4">
    <name type="scientific">Streptomyces blastmyceticus</name>
    <dbReference type="NCBI Taxonomy" id="68180"/>
    <lineage>
        <taxon>Bacteria</taxon>
        <taxon>Bacillati</taxon>
        <taxon>Actinomycetota</taxon>
        <taxon>Actinomycetes</taxon>
        <taxon>Kitasatosporales</taxon>
        <taxon>Streptomycetaceae</taxon>
        <taxon>Streptomyces</taxon>
    </lineage>
</organism>
<dbReference type="Proteomes" id="UP001500063">
    <property type="component" value="Unassembled WGS sequence"/>
</dbReference>
<feature type="compositionally biased region" description="Basic and acidic residues" evidence="1">
    <location>
        <begin position="264"/>
        <end position="275"/>
    </location>
</feature>
<feature type="transmembrane region" description="Helical" evidence="2">
    <location>
        <begin position="24"/>
        <end position="44"/>
    </location>
</feature>